<evidence type="ECO:0000313" key="4">
    <source>
        <dbReference type="Proteomes" id="UP000297245"/>
    </source>
</evidence>
<accession>A0A4S8MBH1</accession>
<feature type="signal peptide" evidence="2">
    <location>
        <begin position="1"/>
        <end position="20"/>
    </location>
</feature>
<dbReference type="Proteomes" id="UP000297245">
    <property type="component" value="Unassembled WGS sequence"/>
</dbReference>
<feature type="compositionally biased region" description="Low complexity" evidence="1">
    <location>
        <begin position="119"/>
        <end position="146"/>
    </location>
</feature>
<dbReference type="EMBL" id="ML179113">
    <property type="protein sequence ID" value="THU99842.1"/>
    <property type="molecule type" value="Genomic_DNA"/>
</dbReference>
<feature type="region of interest" description="Disordered" evidence="1">
    <location>
        <begin position="118"/>
        <end position="153"/>
    </location>
</feature>
<evidence type="ECO:0000313" key="3">
    <source>
        <dbReference type="EMBL" id="THU99842.1"/>
    </source>
</evidence>
<protein>
    <submittedName>
        <fullName evidence="3">Uncharacterized protein</fullName>
    </submittedName>
</protein>
<reference evidence="3 4" key="1">
    <citation type="journal article" date="2019" name="Nat. Ecol. Evol.">
        <title>Megaphylogeny resolves global patterns of mushroom evolution.</title>
        <authorList>
            <person name="Varga T."/>
            <person name="Krizsan K."/>
            <person name="Foldi C."/>
            <person name="Dima B."/>
            <person name="Sanchez-Garcia M."/>
            <person name="Sanchez-Ramirez S."/>
            <person name="Szollosi G.J."/>
            <person name="Szarkandi J.G."/>
            <person name="Papp V."/>
            <person name="Albert L."/>
            <person name="Andreopoulos W."/>
            <person name="Angelini C."/>
            <person name="Antonin V."/>
            <person name="Barry K.W."/>
            <person name="Bougher N.L."/>
            <person name="Buchanan P."/>
            <person name="Buyck B."/>
            <person name="Bense V."/>
            <person name="Catcheside P."/>
            <person name="Chovatia M."/>
            <person name="Cooper J."/>
            <person name="Damon W."/>
            <person name="Desjardin D."/>
            <person name="Finy P."/>
            <person name="Geml J."/>
            <person name="Haridas S."/>
            <person name="Hughes K."/>
            <person name="Justo A."/>
            <person name="Karasinski D."/>
            <person name="Kautmanova I."/>
            <person name="Kiss B."/>
            <person name="Kocsube S."/>
            <person name="Kotiranta H."/>
            <person name="LaButti K.M."/>
            <person name="Lechner B.E."/>
            <person name="Liimatainen K."/>
            <person name="Lipzen A."/>
            <person name="Lukacs Z."/>
            <person name="Mihaltcheva S."/>
            <person name="Morgado L.N."/>
            <person name="Niskanen T."/>
            <person name="Noordeloos M.E."/>
            <person name="Ohm R.A."/>
            <person name="Ortiz-Santana B."/>
            <person name="Ovrebo C."/>
            <person name="Racz N."/>
            <person name="Riley R."/>
            <person name="Savchenko A."/>
            <person name="Shiryaev A."/>
            <person name="Soop K."/>
            <person name="Spirin V."/>
            <person name="Szebenyi C."/>
            <person name="Tomsovsky M."/>
            <person name="Tulloss R.E."/>
            <person name="Uehling J."/>
            <person name="Grigoriev I.V."/>
            <person name="Vagvolgyi C."/>
            <person name="Papp T."/>
            <person name="Martin F.M."/>
            <person name="Miettinen O."/>
            <person name="Hibbett D.S."/>
            <person name="Nagy L.G."/>
        </authorList>
    </citation>
    <scope>NUCLEOTIDE SEQUENCE [LARGE SCALE GENOMIC DNA]</scope>
    <source>
        <strain evidence="3 4">CBS 962.96</strain>
    </source>
</reference>
<proteinExistence type="predicted"/>
<organism evidence="3 4">
    <name type="scientific">Dendrothele bispora (strain CBS 962.96)</name>
    <dbReference type="NCBI Taxonomy" id="1314807"/>
    <lineage>
        <taxon>Eukaryota</taxon>
        <taxon>Fungi</taxon>
        <taxon>Dikarya</taxon>
        <taxon>Basidiomycota</taxon>
        <taxon>Agaricomycotina</taxon>
        <taxon>Agaricomycetes</taxon>
        <taxon>Agaricomycetidae</taxon>
        <taxon>Agaricales</taxon>
        <taxon>Agaricales incertae sedis</taxon>
        <taxon>Dendrothele</taxon>
    </lineage>
</organism>
<keyword evidence="4" id="KW-1185">Reference proteome</keyword>
<name>A0A4S8MBH1_DENBC</name>
<gene>
    <name evidence="3" type="ORF">K435DRAFT_855333</name>
</gene>
<evidence type="ECO:0000256" key="1">
    <source>
        <dbReference type="SAM" id="MobiDB-lite"/>
    </source>
</evidence>
<sequence length="193" mass="20630">MTLQRYWSLVLGWQALRANALHFLGPIPSIATVGRSITVTLAIDSEGSRVGIGFQTGGDTDINSDRFMIVDPSSQRTITKTIPGPTQGGNFHFESYTFAPNSSPNPAGAFSVNGVVVETQSSPSSTSSTTETRTSPSSTSPGTQSPDNSMYEFDNNEWAPALAIGGHCNGSDLMHNPYHFTSILIDQTAEKIK</sequence>
<evidence type="ECO:0000256" key="2">
    <source>
        <dbReference type="SAM" id="SignalP"/>
    </source>
</evidence>
<feature type="chain" id="PRO_5020788384" evidence="2">
    <location>
        <begin position="21"/>
        <end position="193"/>
    </location>
</feature>
<dbReference type="AlphaFoldDB" id="A0A4S8MBH1"/>
<keyword evidence="2" id="KW-0732">Signal</keyword>